<evidence type="ECO:0000313" key="3">
    <source>
        <dbReference type="Proteomes" id="UP001143480"/>
    </source>
</evidence>
<feature type="region of interest" description="Disordered" evidence="1">
    <location>
        <begin position="1"/>
        <end position="81"/>
    </location>
</feature>
<reference evidence="2" key="1">
    <citation type="journal article" date="2014" name="Int. J. Syst. Evol. Microbiol.">
        <title>Complete genome sequence of Corynebacterium casei LMG S-19264T (=DSM 44701T), isolated from a smear-ripened cheese.</title>
        <authorList>
            <consortium name="US DOE Joint Genome Institute (JGI-PGF)"/>
            <person name="Walter F."/>
            <person name="Albersmeier A."/>
            <person name="Kalinowski J."/>
            <person name="Ruckert C."/>
        </authorList>
    </citation>
    <scope>NUCLEOTIDE SEQUENCE</scope>
    <source>
        <strain evidence="2">VKM Ac-1321</strain>
    </source>
</reference>
<protein>
    <submittedName>
        <fullName evidence="2">Uncharacterized protein</fullName>
    </submittedName>
</protein>
<feature type="compositionally biased region" description="Polar residues" evidence="1">
    <location>
        <begin position="19"/>
        <end position="34"/>
    </location>
</feature>
<organism evidence="2 3">
    <name type="scientific">Dactylosporangium matsuzakiense</name>
    <dbReference type="NCBI Taxonomy" id="53360"/>
    <lineage>
        <taxon>Bacteria</taxon>
        <taxon>Bacillati</taxon>
        <taxon>Actinomycetota</taxon>
        <taxon>Actinomycetes</taxon>
        <taxon>Micromonosporales</taxon>
        <taxon>Micromonosporaceae</taxon>
        <taxon>Dactylosporangium</taxon>
    </lineage>
</organism>
<feature type="compositionally biased region" description="Polar residues" evidence="1">
    <location>
        <begin position="45"/>
        <end position="57"/>
    </location>
</feature>
<comment type="caution">
    <text evidence="2">The sequence shown here is derived from an EMBL/GenBank/DDBJ whole genome shotgun (WGS) entry which is preliminary data.</text>
</comment>
<reference evidence="2" key="2">
    <citation type="submission" date="2023-01" db="EMBL/GenBank/DDBJ databases">
        <authorList>
            <person name="Sun Q."/>
            <person name="Evtushenko L."/>
        </authorList>
    </citation>
    <scope>NUCLEOTIDE SEQUENCE</scope>
    <source>
        <strain evidence="2">VKM Ac-1321</strain>
    </source>
</reference>
<dbReference type="AlphaFoldDB" id="A0A9W6KU15"/>
<evidence type="ECO:0000313" key="2">
    <source>
        <dbReference type="EMBL" id="GLL07278.1"/>
    </source>
</evidence>
<evidence type="ECO:0000256" key="1">
    <source>
        <dbReference type="SAM" id="MobiDB-lite"/>
    </source>
</evidence>
<dbReference type="Proteomes" id="UP001143480">
    <property type="component" value="Unassembled WGS sequence"/>
</dbReference>
<gene>
    <name evidence="2" type="ORF">GCM10017581_090300</name>
</gene>
<accession>A0A9W6KU15</accession>
<sequence length="81" mass="8558">MAPPAPFKSLTRALPSRRLSGTPTGTTSRIGASQSEEEPAMSTPVEYTTTRVGSQRNLRTHGAASGDGFEWGFGSSDMNGR</sequence>
<keyword evidence="3" id="KW-1185">Reference proteome</keyword>
<name>A0A9W6KU15_9ACTN</name>
<proteinExistence type="predicted"/>
<dbReference type="EMBL" id="BSFP01000091">
    <property type="protein sequence ID" value="GLL07278.1"/>
    <property type="molecule type" value="Genomic_DNA"/>
</dbReference>